<comment type="similarity">
    <text evidence="1 12">Belongs to the TRAFAC class translation factor GTPase superfamily. Classic translation factor GTPase family. LepA subfamily.</text>
</comment>
<name>A0A3M0A2Q5_9BACT</name>
<dbReference type="InterPro" id="IPR005225">
    <property type="entry name" value="Small_GTP-bd"/>
</dbReference>
<comment type="similarity">
    <text evidence="10">Belongs to the GTP-binding elongation factor family. LepA subfamily.</text>
</comment>
<keyword evidence="5 12" id="KW-0648">Protein biosynthesis</keyword>
<dbReference type="InterPro" id="IPR000640">
    <property type="entry name" value="EFG_V-like"/>
</dbReference>
<evidence type="ECO:0000256" key="7">
    <source>
        <dbReference type="ARBA" id="ARBA00023136"/>
    </source>
</evidence>
<dbReference type="PRINTS" id="PR00315">
    <property type="entry name" value="ELONGATNFCT"/>
</dbReference>
<dbReference type="Pfam" id="PF03144">
    <property type="entry name" value="GTP_EFTU_D2"/>
    <property type="match status" value="1"/>
</dbReference>
<dbReference type="RefSeq" id="WP_121940640.1">
    <property type="nucleotide sequence ID" value="NZ_CP137846.1"/>
</dbReference>
<evidence type="ECO:0000256" key="1">
    <source>
        <dbReference type="ARBA" id="ARBA00005454"/>
    </source>
</evidence>
<dbReference type="FunFam" id="3.30.70.870:FF:000004">
    <property type="entry name" value="Translation factor GUF1, mitochondrial"/>
    <property type="match status" value="1"/>
</dbReference>
<evidence type="ECO:0000313" key="15">
    <source>
        <dbReference type="Proteomes" id="UP000267246"/>
    </source>
</evidence>
<evidence type="ECO:0000256" key="4">
    <source>
        <dbReference type="ARBA" id="ARBA00022801"/>
    </source>
</evidence>
<dbReference type="GO" id="GO:0043022">
    <property type="term" value="F:ribosome binding"/>
    <property type="evidence" value="ECO:0007669"/>
    <property type="project" value="UniProtKB-UniRule"/>
</dbReference>
<dbReference type="SUPFAM" id="SSF52540">
    <property type="entry name" value="P-loop containing nucleoside triphosphate hydrolases"/>
    <property type="match status" value="1"/>
</dbReference>
<evidence type="ECO:0000259" key="13">
    <source>
        <dbReference type="PROSITE" id="PS51722"/>
    </source>
</evidence>
<keyword evidence="4 12" id="KW-0378">Hydrolase</keyword>
<keyword evidence="6 12" id="KW-0342">GTP-binding</keyword>
<evidence type="ECO:0000256" key="6">
    <source>
        <dbReference type="ARBA" id="ARBA00023134"/>
    </source>
</evidence>
<dbReference type="FunFam" id="3.40.50.300:FF:000078">
    <property type="entry name" value="Elongation factor 4"/>
    <property type="match status" value="1"/>
</dbReference>
<protein>
    <recommendedName>
        <fullName evidence="11 12">Elongation factor 4</fullName>
        <shortName evidence="12">EF-4</shortName>
        <ecNumber evidence="11 12">3.6.5.n1</ecNumber>
    </recommendedName>
    <alternativeName>
        <fullName evidence="12">Ribosomal back-translocase LepA</fullName>
    </alternativeName>
</protein>
<dbReference type="SUPFAM" id="SSF50447">
    <property type="entry name" value="Translation proteins"/>
    <property type="match status" value="1"/>
</dbReference>
<dbReference type="InterPro" id="IPR009000">
    <property type="entry name" value="Transl_B-barrel_sf"/>
</dbReference>
<dbReference type="InterPro" id="IPR006297">
    <property type="entry name" value="EF-4"/>
</dbReference>
<dbReference type="SUPFAM" id="SSF54980">
    <property type="entry name" value="EF-G C-terminal domain-like"/>
    <property type="match status" value="2"/>
</dbReference>
<dbReference type="Gene3D" id="3.30.70.240">
    <property type="match status" value="1"/>
</dbReference>
<dbReference type="Pfam" id="PF06421">
    <property type="entry name" value="LepA_C"/>
    <property type="match status" value="1"/>
</dbReference>
<dbReference type="NCBIfam" id="TIGR01393">
    <property type="entry name" value="lepA"/>
    <property type="match status" value="1"/>
</dbReference>
<dbReference type="Gene3D" id="3.30.70.870">
    <property type="entry name" value="Elongation Factor G (Translational Gtpase), domain 3"/>
    <property type="match status" value="1"/>
</dbReference>
<dbReference type="AlphaFoldDB" id="A0A3M0A2Q5"/>
<dbReference type="OrthoDB" id="9804431at2"/>
<dbReference type="GO" id="GO:0005886">
    <property type="term" value="C:plasma membrane"/>
    <property type="evidence" value="ECO:0007669"/>
    <property type="project" value="UniProtKB-SubCell"/>
</dbReference>
<keyword evidence="7 12" id="KW-0472">Membrane</keyword>
<proteinExistence type="inferred from homology"/>
<dbReference type="EC" id="3.6.5.n1" evidence="11 12"/>
<dbReference type="CDD" id="cd16260">
    <property type="entry name" value="EF4_III"/>
    <property type="match status" value="1"/>
</dbReference>
<keyword evidence="2 12" id="KW-1003">Cell membrane</keyword>
<evidence type="ECO:0000313" key="14">
    <source>
        <dbReference type="EMBL" id="RMA79100.1"/>
    </source>
</evidence>
<dbReference type="CDD" id="cd03709">
    <property type="entry name" value="lepA_C"/>
    <property type="match status" value="1"/>
</dbReference>
<dbReference type="PANTHER" id="PTHR43512:SF4">
    <property type="entry name" value="TRANSLATION FACTOR GUF1 HOMOLOG, CHLOROPLASTIC"/>
    <property type="match status" value="1"/>
</dbReference>
<dbReference type="FunFam" id="3.30.70.2570:FF:000001">
    <property type="entry name" value="Translation factor GUF1, mitochondrial"/>
    <property type="match status" value="1"/>
</dbReference>
<evidence type="ECO:0000256" key="3">
    <source>
        <dbReference type="ARBA" id="ARBA00022741"/>
    </source>
</evidence>
<evidence type="ECO:0000256" key="10">
    <source>
        <dbReference type="ARBA" id="ARBA00061052"/>
    </source>
</evidence>
<dbReference type="GO" id="GO:0005525">
    <property type="term" value="F:GTP binding"/>
    <property type="evidence" value="ECO:0007669"/>
    <property type="project" value="UniProtKB-UniRule"/>
</dbReference>
<dbReference type="InterPro" id="IPR004161">
    <property type="entry name" value="EFTu-like_2"/>
</dbReference>
<comment type="subcellular location">
    <subcellularLocation>
        <location evidence="12">Cell membrane</location>
        <topology evidence="12">Peripheral membrane protein</topology>
        <orientation evidence="12">Cytoplasmic side</orientation>
    </subcellularLocation>
</comment>
<evidence type="ECO:0000256" key="11">
    <source>
        <dbReference type="ARBA" id="ARBA00066744"/>
    </source>
</evidence>
<keyword evidence="15" id="KW-1185">Reference proteome</keyword>
<dbReference type="PROSITE" id="PS00301">
    <property type="entry name" value="G_TR_1"/>
    <property type="match status" value="1"/>
</dbReference>
<dbReference type="InterPro" id="IPR035654">
    <property type="entry name" value="LepA_IV"/>
</dbReference>
<dbReference type="CDD" id="cd01890">
    <property type="entry name" value="LepA"/>
    <property type="match status" value="1"/>
</dbReference>
<dbReference type="Pfam" id="PF00009">
    <property type="entry name" value="GTP_EFTU"/>
    <property type="match status" value="1"/>
</dbReference>
<evidence type="ECO:0000256" key="8">
    <source>
        <dbReference type="ARBA" id="ARBA00050293"/>
    </source>
</evidence>
<dbReference type="Gene3D" id="3.40.50.300">
    <property type="entry name" value="P-loop containing nucleotide triphosphate hydrolases"/>
    <property type="match status" value="1"/>
</dbReference>
<dbReference type="InterPro" id="IPR000795">
    <property type="entry name" value="T_Tr_GTP-bd_dom"/>
</dbReference>
<comment type="function">
    <text evidence="9 12">Required for accurate and efficient protein synthesis under certain stress conditions. May act as a fidelity factor of the translation reaction, by catalyzing a one-codon backward translocation of tRNAs on improperly translocated ribosomes. Back-translocation proceeds from a post-translocation (POST) complex to a pre-translocation (PRE) complex, thus giving elongation factor G a second chance to translocate the tRNAs correctly. Binds to ribosomes in a GTP-dependent manner.</text>
</comment>
<evidence type="ECO:0000256" key="9">
    <source>
        <dbReference type="ARBA" id="ARBA00057626"/>
    </source>
</evidence>
<organism evidence="14 15">
    <name type="scientific">Metamycoplasma subdolum</name>
    <dbReference type="NCBI Taxonomy" id="92407"/>
    <lineage>
        <taxon>Bacteria</taxon>
        <taxon>Bacillati</taxon>
        <taxon>Mycoplasmatota</taxon>
        <taxon>Mycoplasmoidales</taxon>
        <taxon>Metamycoplasmataceae</taxon>
        <taxon>Metamycoplasma</taxon>
    </lineage>
</organism>
<dbReference type="Proteomes" id="UP000267246">
    <property type="component" value="Unassembled WGS sequence"/>
</dbReference>
<dbReference type="PANTHER" id="PTHR43512">
    <property type="entry name" value="TRANSLATION FACTOR GUF1-RELATED"/>
    <property type="match status" value="1"/>
</dbReference>
<dbReference type="GO" id="GO:0003746">
    <property type="term" value="F:translation elongation factor activity"/>
    <property type="evidence" value="ECO:0007669"/>
    <property type="project" value="UniProtKB-UniRule"/>
</dbReference>
<dbReference type="Pfam" id="PF00679">
    <property type="entry name" value="EFG_C"/>
    <property type="match status" value="1"/>
</dbReference>
<comment type="caution">
    <text evidence="14">The sequence shown here is derived from an EMBL/GenBank/DDBJ whole genome shotgun (WGS) entry which is preliminary data.</text>
</comment>
<dbReference type="InterPro" id="IPR035647">
    <property type="entry name" value="EFG_III/V"/>
</dbReference>
<dbReference type="GO" id="GO:0045727">
    <property type="term" value="P:positive regulation of translation"/>
    <property type="evidence" value="ECO:0007669"/>
    <property type="project" value="UniProtKB-UniRule"/>
</dbReference>
<dbReference type="FunFam" id="2.40.30.10:FF:000015">
    <property type="entry name" value="Translation factor GUF1, mitochondrial"/>
    <property type="match status" value="1"/>
</dbReference>
<dbReference type="InterPro" id="IPR031157">
    <property type="entry name" value="G_TR_CS"/>
</dbReference>
<accession>A0A3M0A2Q5</accession>
<dbReference type="InterPro" id="IPR038363">
    <property type="entry name" value="LepA_C_sf"/>
</dbReference>
<gene>
    <name evidence="12" type="primary">lepA</name>
    <name evidence="14" type="ORF">JN00_0151</name>
</gene>
<dbReference type="NCBIfam" id="TIGR00231">
    <property type="entry name" value="small_GTP"/>
    <property type="match status" value="1"/>
</dbReference>
<feature type="binding site" evidence="12">
    <location>
        <begin position="16"/>
        <end position="21"/>
    </location>
    <ligand>
        <name>GTP</name>
        <dbReference type="ChEBI" id="CHEBI:37565"/>
    </ligand>
</feature>
<dbReference type="PROSITE" id="PS51722">
    <property type="entry name" value="G_TR_2"/>
    <property type="match status" value="1"/>
</dbReference>
<feature type="binding site" evidence="12">
    <location>
        <begin position="128"/>
        <end position="131"/>
    </location>
    <ligand>
        <name>GTP</name>
        <dbReference type="ChEBI" id="CHEBI:37565"/>
    </ligand>
</feature>
<dbReference type="InterPro" id="IPR027417">
    <property type="entry name" value="P-loop_NTPase"/>
</dbReference>
<dbReference type="FunFam" id="3.30.70.240:FF:000007">
    <property type="entry name" value="Translation factor GUF1, mitochondrial"/>
    <property type="match status" value="1"/>
</dbReference>
<dbReference type="Gene3D" id="3.30.70.2570">
    <property type="entry name" value="Elongation factor 4, C-terminal domain"/>
    <property type="match status" value="1"/>
</dbReference>
<dbReference type="EMBL" id="REFI01000005">
    <property type="protein sequence ID" value="RMA79100.1"/>
    <property type="molecule type" value="Genomic_DNA"/>
</dbReference>
<evidence type="ECO:0000256" key="5">
    <source>
        <dbReference type="ARBA" id="ARBA00022917"/>
    </source>
</evidence>
<comment type="catalytic activity">
    <reaction evidence="8 12">
        <text>GTP + H2O = GDP + phosphate + H(+)</text>
        <dbReference type="Rhea" id="RHEA:19669"/>
        <dbReference type="ChEBI" id="CHEBI:15377"/>
        <dbReference type="ChEBI" id="CHEBI:15378"/>
        <dbReference type="ChEBI" id="CHEBI:37565"/>
        <dbReference type="ChEBI" id="CHEBI:43474"/>
        <dbReference type="ChEBI" id="CHEBI:58189"/>
        <dbReference type="EC" id="3.6.5.n1"/>
    </reaction>
</comment>
<sequence length="600" mass="67999">MTNDKIRNFAIIAHIDHGKSTLADRILEYTNTISARELKPQILDSMDLEQERGITIKLNAIQIKYKDYIFHLIDTPGHVDFTYEVSRSLAACEGALLLVDATQGIQAQTLANVYLAMEHNLEIVPIINKIDLPSSDPERVKNEIESIIGIDASDAILISAKTGQNIDKVIEAIIERIPAPKEADKTKPLEALIFDSYFDNYRGVVVLARIFNGEVKVGDEIYFMQTKKRYFVTELGVKNPSEIKKEKLEAGEVGWIAASIRDVKTVAVGDTITLQNNKVAFPLPGYKKLNPVVYTGFYPVDTRDYNDLKDALEKISLSDSSIIWEPETSKALGFGFRIGFLGLLHMDVLQERLEREFNLDIIATAPSVEFVVTLTNGDIEYITNPSLFPDRSLIKTIEEPYIRASIYLTDEYLGPIMELCQTKRGKYVGIEYLDAWRRKLIYELPLNETIFDFFDLMKSYSKGYASFEYDHIGLKESDLVKVDILLNGEKIDALAMIVHREFAYNKSRELCEKLKEVIPRQNFEIPVQAAIGAKIIARETIKAYRKDVTAKLYGGDVTRRQKLLKKQKLGKKRMKSIGTVEVPQDAFLAILKTDTGKKKE</sequence>
<dbReference type="CDD" id="cd03699">
    <property type="entry name" value="EF4_II"/>
    <property type="match status" value="1"/>
</dbReference>
<dbReference type="InterPro" id="IPR013842">
    <property type="entry name" value="LepA_CTD"/>
</dbReference>
<dbReference type="HAMAP" id="MF_00071">
    <property type="entry name" value="LepA"/>
    <property type="match status" value="1"/>
</dbReference>
<feature type="domain" description="Tr-type G" evidence="13">
    <location>
        <begin position="4"/>
        <end position="181"/>
    </location>
</feature>
<dbReference type="Gene3D" id="2.40.30.10">
    <property type="entry name" value="Translation factors"/>
    <property type="match status" value="1"/>
</dbReference>
<dbReference type="GO" id="GO:0003924">
    <property type="term" value="F:GTPase activity"/>
    <property type="evidence" value="ECO:0007669"/>
    <property type="project" value="UniProtKB-UniRule"/>
</dbReference>
<evidence type="ECO:0000256" key="2">
    <source>
        <dbReference type="ARBA" id="ARBA00022475"/>
    </source>
</evidence>
<evidence type="ECO:0000256" key="12">
    <source>
        <dbReference type="HAMAP-Rule" id="MF_00071"/>
    </source>
</evidence>
<keyword evidence="3 12" id="KW-0547">Nucleotide-binding</keyword>
<reference evidence="14 15" key="1">
    <citation type="submission" date="2018-10" db="EMBL/GenBank/DDBJ databases">
        <title>Genomic Encyclopedia of Archaeal and Bacterial Type Strains, Phase II (KMG-II): from individual species to whole genera.</title>
        <authorList>
            <person name="Goeker M."/>
        </authorList>
    </citation>
    <scope>NUCLEOTIDE SEQUENCE [LARGE SCALE GENOMIC DNA]</scope>
    <source>
        <strain evidence="14 15">ATCC 29870</strain>
    </source>
</reference>